<sequence length="268" mass="29294">MTTRTDHTTVPTPRLRNGRTHPNNVQADVWLVFLRELRPVLRDPLSIVFGLLQPLVFVGLFMPLLSSFSAGELDLHWFVPGVLVMVSLFATASTGSNLQFDMHTGAHERTLVLPLRRGPLLIGRALKEMVPLTVQACVLILITLPFGFLPNPVGALLGLVILAGFGVGFGALSYALALAVKNQDWMFWTIQQAVLFPLMILSGMLLPLEQGPGWMRVVAAFNPLSYIVEAERALFAGRFGWEAVWGAVAAAVVVLIGLFVGTRAMRRA</sequence>
<organism evidence="9 10">
    <name type="scientific">Actinopolyspora mortivallis</name>
    <dbReference type="NCBI Taxonomy" id="33906"/>
    <lineage>
        <taxon>Bacteria</taxon>
        <taxon>Bacillati</taxon>
        <taxon>Actinomycetota</taxon>
        <taxon>Actinomycetes</taxon>
        <taxon>Actinopolysporales</taxon>
        <taxon>Actinopolysporaceae</taxon>
        <taxon>Actinopolyspora</taxon>
    </lineage>
</organism>
<dbReference type="PIRSF" id="PIRSF006648">
    <property type="entry name" value="DrrB"/>
    <property type="match status" value="1"/>
</dbReference>
<keyword evidence="2 6" id="KW-0812">Transmembrane</keyword>
<proteinExistence type="inferred from homology"/>
<reference evidence="9 10" key="1">
    <citation type="submission" date="2018-03" db="EMBL/GenBank/DDBJ databases">
        <title>Actinopolyspora mortivallis from Sahara, screening for active biomolecules.</title>
        <authorList>
            <person name="Selama O."/>
            <person name="Wellington E.M.H."/>
            <person name="Hacene H."/>
        </authorList>
    </citation>
    <scope>NUCLEOTIDE SEQUENCE [LARGE SCALE GENOMIC DNA]</scope>
    <source>
        <strain evidence="9 10">M5A</strain>
    </source>
</reference>
<evidence type="ECO:0000256" key="2">
    <source>
        <dbReference type="ARBA" id="ARBA00022692"/>
    </source>
</evidence>
<evidence type="ECO:0000256" key="4">
    <source>
        <dbReference type="ARBA" id="ARBA00023136"/>
    </source>
</evidence>
<dbReference type="InterPro" id="IPR051784">
    <property type="entry name" value="Nod_factor_ABC_transporter"/>
</dbReference>
<keyword evidence="4 6" id="KW-0472">Membrane</keyword>
<dbReference type="Pfam" id="PF01061">
    <property type="entry name" value="ABC2_membrane"/>
    <property type="match status" value="1"/>
</dbReference>
<keyword evidence="5" id="KW-0046">Antibiotic resistance</keyword>
<comment type="caution">
    <text evidence="9">The sequence shown here is derived from an EMBL/GenBank/DDBJ whole genome shotgun (WGS) entry which is preliminary data.</text>
</comment>
<dbReference type="InterPro" id="IPR013525">
    <property type="entry name" value="ABC2_TM"/>
</dbReference>
<dbReference type="EMBL" id="PVSR01000005">
    <property type="protein sequence ID" value="PRW64246.1"/>
    <property type="molecule type" value="Genomic_DNA"/>
</dbReference>
<gene>
    <name evidence="9" type="ORF">CEP50_06330</name>
</gene>
<keyword evidence="10" id="KW-1185">Reference proteome</keyword>
<dbReference type="RefSeq" id="WP_106113001.1">
    <property type="nucleotide sequence ID" value="NZ_PVSR01000005.1"/>
</dbReference>
<dbReference type="GO" id="GO:0140359">
    <property type="term" value="F:ABC-type transporter activity"/>
    <property type="evidence" value="ECO:0007669"/>
    <property type="project" value="InterPro"/>
</dbReference>
<dbReference type="PANTHER" id="PTHR43229:SF3">
    <property type="entry name" value="ABC-TYPE MULTIDRUG TRANSPORT SYSTEM, PERMEASE COMPONENT"/>
    <property type="match status" value="1"/>
</dbReference>
<evidence type="ECO:0000259" key="8">
    <source>
        <dbReference type="PROSITE" id="PS51012"/>
    </source>
</evidence>
<dbReference type="PROSITE" id="PS51012">
    <property type="entry name" value="ABC_TM2"/>
    <property type="match status" value="1"/>
</dbReference>
<comment type="similarity">
    <text evidence="6">Belongs to the ABC-2 integral membrane protein family.</text>
</comment>
<comment type="subcellular location">
    <subcellularLocation>
        <location evidence="6">Cell membrane</location>
        <topology evidence="6">Multi-pass membrane protein</topology>
    </subcellularLocation>
    <subcellularLocation>
        <location evidence="1">Membrane</location>
        <topology evidence="1">Multi-pass membrane protein</topology>
    </subcellularLocation>
</comment>
<evidence type="ECO:0000256" key="3">
    <source>
        <dbReference type="ARBA" id="ARBA00022989"/>
    </source>
</evidence>
<evidence type="ECO:0000313" key="9">
    <source>
        <dbReference type="EMBL" id="PRW64246.1"/>
    </source>
</evidence>
<feature type="domain" description="ABC transmembrane type-2" evidence="8">
    <location>
        <begin position="45"/>
        <end position="268"/>
    </location>
</feature>
<dbReference type="GO" id="GO:0043190">
    <property type="term" value="C:ATP-binding cassette (ABC) transporter complex"/>
    <property type="evidence" value="ECO:0007669"/>
    <property type="project" value="InterPro"/>
</dbReference>
<feature type="transmembrane region" description="Helical" evidence="6">
    <location>
        <begin position="45"/>
        <end position="65"/>
    </location>
</feature>
<dbReference type="InParanoid" id="A0A2T0GYQ8"/>
<keyword evidence="3 6" id="KW-1133">Transmembrane helix</keyword>
<accession>A0A2T0GYQ8</accession>
<keyword evidence="6" id="KW-1003">Cell membrane</keyword>
<dbReference type="InterPro" id="IPR047817">
    <property type="entry name" value="ABC2_TM_bact-type"/>
</dbReference>
<dbReference type="GO" id="GO:0046677">
    <property type="term" value="P:response to antibiotic"/>
    <property type="evidence" value="ECO:0007669"/>
    <property type="project" value="UniProtKB-KW"/>
</dbReference>
<evidence type="ECO:0000256" key="5">
    <source>
        <dbReference type="ARBA" id="ARBA00023251"/>
    </source>
</evidence>
<dbReference type="Proteomes" id="UP000239352">
    <property type="component" value="Unassembled WGS sequence"/>
</dbReference>
<evidence type="ECO:0000256" key="1">
    <source>
        <dbReference type="ARBA" id="ARBA00004141"/>
    </source>
</evidence>
<evidence type="ECO:0000313" key="10">
    <source>
        <dbReference type="Proteomes" id="UP000239352"/>
    </source>
</evidence>
<feature type="transmembrane region" description="Helical" evidence="6">
    <location>
        <begin position="129"/>
        <end position="149"/>
    </location>
</feature>
<feature type="transmembrane region" description="Helical" evidence="6">
    <location>
        <begin position="77"/>
        <end position="100"/>
    </location>
</feature>
<keyword evidence="6" id="KW-0813">Transport</keyword>
<evidence type="ECO:0000256" key="6">
    <source>
        <dbReference type="RuleBase" id="RU361157"/>
    </source>
</evidence>
<feature type="transmembrane region" description="Helical" evidence="6">
    <location>
        <begin position="155"/>
        <end position="178"/>
    </location>
</feature>
<dbReference type="InterPro" id="IPR000412">
    <property type="entry name" value="ABC_2_transport"/>
</dbReference>
<name>A0A2T0GYQ8_ACTMO</name>
<protein>
    <recommendedName>
        <fullName evidence="6">Transport permease protein</fullName>
    </recommendedName>
</protein>
<feature type="region of interest" description="Disordered" evidence="7">
    <location>
        <begin position="1"/>
        <end position="20"/>
    </location>
</feature>
<feature type="transmembrane region" description="Helical" evidence="6">
    <location>
        <begin position="185"/>
        <end position="206"/>
    </location>
</feature>
<evidence type="ECO:0000256" key="7">
    <source>
        <dbReference type="SAM" id="MobiDB-lite"/>
    </source>
</evidence>
<dbReference type="AlphaFoldDB" id="A0A2T0GYQ8"/>
<dbReference type="PANTHER" id="PTHR43229">
    <property type="entry name" value="NODULATION PROTEIN J"/>
    <property type="match status" value="1"/>
</dbReference>
<feature type="transmembrane region" description="Helical" evidence="6">
    <location>
        <begin position="243"/>
        <end position="262"/>
    </location>
</feature>